<accession>A0A8J4PPA4</accession>
<sequence length="1024" mass="118050">MDPHQLTEAEEDEIWEASVERWKNYKETKRLEREEALKQGVELPEEDDDEWKQLPMFMEALPNEPTSNVHLTALQSISDECTPEERADAFKEVGNDFFKAGKDRYKDAIYYYTKALNVKCKDMRLNSAILSNRAACNLELGNYRKVIQDCTIAIEFNKENIKAYHRAARAYFALNKDKEALDVCEKALTVDPQHKDIKTLSEKIQKRIQDRERREREKIEKENAKRQEIELLATKLYQRGIKLGSPLFDMAQYTHSSDRKIAFDSDNIIHFPVVFLYPEYSMSDFIIDFEQDHTFGDHLSMMFPPDNPEYAGWDKSRSYTIDKIEVYFETNWTKPILPNVPFKETKRWIRIKHTTTIEAVLKHPDYIIPGIPIFYIVARVLSLSFNKVSSQTCMSDALLTSTGVSKEVDWWFIIKIRGFSDVYYYYDSDMDKKNEANFKIGYFLRSKFSAFGATLLPYANLDGNGERITTLGTNFIAYNDHFYTIKSKDKSDRTPDNNFYNRGAHEKGLIGWSTNVAGKGLIIQHSLPNFPYGYERGMFQPVMNDNIKALNGEPGYKGQEIKMYFTMYGWKTNIFGPNLMPYHIPGRKFYVTPEEAKPNVNDHGTRLQTGALQRPNVIGYTTTSQYELFSLLFTTTVKPSQQIFCSSLVDEPMSTSKPGTKVKEMVQFMSDLSDVGLYAGKFNEIEESFIEKGPGGKVTQHVSYPGKLKFKTRPSSNKPVFSEKEIKVGEYNYYMRINHQSDEANSGQGKVDDIWKSLIDSRKEPNLAITDQDTSQLNNLAISTWAYSNKDSWWKGKIVSPVFKINAHDNTFRWKGNSNQEHSKIAFRTKEIDSDQWNVCSSGGNLYYTGKDKIKSSLLICFKAKGLRQAFQNIMTNDGGKEDDKDTEISKDDGEHDEDEVDVQKPDKFTQKQSFIESLKIGKFKYGLSANVAHAKQISQEMDALKTTTRHFFNYNPSKQPDYTNVDINPDGSIPRRSPRLLGIDAEIVYLFHQPSRTDLLQDKIDLTVPSDIFYTMNPRKKEK</sequence>
<gene>
    <name evidence="7" type="ORF">CYY_008413</name>
</gene>
<evidence type="ECO:0000313" key="8">
    <source>
        <dbReference type="Proteomes" id="UP000695562"/>
    </source>
</evidence>
<reference evidence="7" key="1">
    <citation type="submission" date="2020-01" db="EMBL/GenBank/DDBJ databases">
        <title>Development of genomics and gene disruption for Polysphondylium violaceum indicates a role for the polyketide synthase stlB in stalk morphogenesis.</title>
        <authorList>
            <person name="Narita B."/>
            <person name="Kawabe Y."/>
            <person name="Kin K."/>
            <person name="Saito T."/>
            <person name="Gibbs R."/>
            <person name="Kuspa A."/>
            <person name="Muzny D."/>
            <person name="Queller D."/>
            <person name="Richards S."/>
            <person name="Strassman J."/>
            <person name="Sucgang R."/>
            <person name="Worley K."/>
            <person name="Schaap P."/>
        </authorList>
    </citation>
    <scope>NUCLEOTIDE SEQUENCE</scope>
    <source>
        <strain evidence="7">QSvi11</strain>
    </source>
</reference>
<dbReference type="GO" id="GO:0006457">
    <property type="term" value="P:protein folding"/>
    <property type="evidence" value="ECO:0007669"/>
    <property type="project" value="TreeGrafter"/>
</dbReference>
<dbReference type="InterPro" id="IPR044059">
    <property type="entry name" value="Csn1/TTC4_wheel"/>
</dbReference>
<dbReference type="InterPro" id="IPR011990">
    <property type="entry name" value="TPR-like_helical_dom_sf"/>
</dbReference>
<dbReference type="PANTHER" id="PTHR46035">
    <property type="entry name" value="TETRATRICOPEPTIDE REPEAT PROTEIN 4"/>
    <property type="match status" value="1"/>
</dbReference>
<dbReference type="AlphaFoldDB" id="A0A8J4PPA4"/>
<dbReference type="GO" id="GO:0005634">
    <property type="term" value="C:nucleus"/>
    <property type="evidence" value="ECO:0007669"/>
    <property type="project" value="TreeGrafter"/>
</dbReference>
<evidence type="ECO:0000256" key="4">
    <source>
        <dbReference type="PROSITE-ProRule" id="PRU00339"/>
    </source>
</evidence>
<dbReference type="Pfam" id="PF18972">
    <property type="entry name" value="Wheel"/>
    <property type="match status" value="1"/>
</dbReference>
<protein>
    <recommendedName>
        <fullName evidence="6">Cns1/TTC4 wheel domain-containing protein</fullName>
    </recommendedName>
</protein>
<dbReference type="PROSITE" id="PS50005">
    <property type="entry name" value="TPR"/>
    <property type="match status" value="1"/>
</dbReference>
<name>A0A8J4PPA4_9MYCE</name>
<keyword evidence="8" id="KW-1185">Reference proteome</keyword>
<comment type="caution">
    <text evidence="7">The sequence shown here is derived from an EMBL/GenBank/DDBJ whole genome shotgun (WGS) entry which is preliminary data.</text>
</comment>
<dbReference type="GO" id="GO:0030544">
    <property type="term" value="F:Hsp70 protein binding"/>
    <property type="evidence" value="ECO:0007669"/>
    <property type="project" value="TreeGrafter"/>
</dbReference>
<comment type="similarity">
    <text evidence="3">Belongs to the TTC4 family.</text>
</comment>
<dbReference type="SMART" id="SM00028">
    <property type="entry name" value="TPR"/>
    <property type="match status" value="3"/>
</dbReference>
<dbReference type="GO" id="GO:0005829">
    <property type="term" value="C:cytosol"/>
    <property type="evidence" value="ECO:0007669"/>
    <property type="project" value="TreeGrafter"/>
</dbReference>
<evidence type="ECO:0000259" key="6">
    <source>
        <dbReference type="Pfam" id="PF18972"/>
    </source>
</evidence>
<dbReference type="OrthoDB" id="420195at2759"/>
<keyword evidence="1" id="KW-0677">Repeat</keyword>
<evidence type="ECO:0000256" key="5">
    <source>
        <dbReference type="SAM" id="MobiDB-lite"/>
    </source>
</evidence>
<dbReference type="PANTHER" id="PTHR46035:SF1">
    <property type="entry name" value="TETRATRICOPEPTIDE REPEAT PROTEIN 4"/>
    <property type="match status" value="1"/>
</dbReference>
<feature type="region of interest" description="Disordered" evidence="5">
    <location>
        <begin position="875"/>
        <end position="902"/>
    </location>
</feature>
<evidence type="ECO:0000256" key="2">
    <source>
        <dbReference type="ARBA" id="ARBA00022803"/>
    </source>
</evidence>
<evidence type="ECO:0000313" key="7">
    <source>
        <dbReference type="EMBL" id="KAF2070266.1"/>
    </source>
</evidence>
<dbReference type="SUPFAM" id="SSF48452">
    <property type="entry name" value="TPR-like"/>
    <property type="match status" value="1"/>
</dbReference>
<dbReference type="EMBL" id="AJWJ01000516">
    <property type="protein sequence ID" value="KAF2070266.1"/>
    <property type="molecule type" value="Genomic_DNA"/>
</dbReference>
<dbReference type="Proteomes" id="UP000695562">
    <property type="component" value="Unassembled WGS sequence"/>
</dbReference>
<dbReference type="InterPro" id="IPR019734">
    <property type="entry name" value="TPR_rpt"/>
</dbReference>
<evidence type="ECO:0000256" key="1">
    <source>
        <dbReference type="ARBA" id="ARBA00022737"/>
    </source>
</evidence>
<proteinExistence type="inferred from homology"/>
<evidence type="ECO:0000256" key="3">
    <source>
        <dbReference type="ARBA" id="ARBA00023602"/>
    </source>
</evidence>
<dbReference type="CDD" id="cd21377">
    <property type="entry name" value="CTWD_Cns1-like"/>
    <property type="match status" value="1"/>
</dbReference>
<organism evidence="7 8">
    <name type="scientific">Polysphondylium violaceum</name>
    <dbReference type="NCBI Taxonomy" id="133409"/>
    <lineage>
        <taxon>Eukaryota</taxon>
        <taxon>Amoebozoa</taxon>
        <taxon>Evosea</taxon>
        <taxon>Eumycetozoa</taxon>
        <taxon>Dictyostelia</taxon>
        <taxon>Dictyosteliales</taxon>
        <taxon>Dictyosteliaceae</taxon>
        <taxon>Polysphondylium</taxon>
    </lineage>
</organism>
<dbReference type="GO" id="GO:0051879">
    <property type="term" value="F:Hsp90 protein binding"/>
    <property type="evidence" value="ECO:0007669"/>
    <property type="project" value="InterPro"/>
</dbReference>
<dbReference type="Gene3D" id="1.25.40.10">
    <property type="entry name" value="Tetratricopeptide repeat domain"/>
    <property type="match status" value="1"/>
</dbReference>
<feature type="repeat" description="TPR" evidence="4">
    <location>
        <begin position="161"/>
        <end position="194"/>
    </location>
</feature>
<feature type="compositionally biased region" description="Basic and acidic residues" evidence="5">
    <location>
        <begin position="879"/>
        <end position="894"/>
    </location>
</feature>
<keyword evidence="2 4" id="KW-0802">TPR repeat</keyword>
<feature type="domain" description="Cns1/TTC4 wheel" evidence="6">
    <location>
        <begin position="266"/>
        <end position="364"/>
    </location>
</feature>